<keyword evidence="1" id="KW-1133">Transmembrane helix</keyword>
<keyword evidence="1" id="KW-0812">Transmembrane</keyword>
<keyword evidence="1" id="KW-0472">Membrane</keyword>
<dbReference type="AlphaFoldDB" id="A0A2V2ZX32"/>
<dbReference type="Gene3D" id="3.30.9.10">
    <property type="entry name" value="D-Amino Acid Oxidase, subunit A, domain 2"/>
    <property type="match status" value="1"/>
</dbReference>
<dbReference type="Proteomes" id="UP000247150">
    <property type="component" value="Unassembled WGS sequence"/>
</dbReference>
<dbReference type="OrthoDB" id="571248at2"/>
<dbReference type="RefSeq" id="WP_110065032.1">
    <property type="nucleotide sequence ID" value="NZ_QGTW01000005.1"/>
</dbReference>
<accession>A0A2V2ZX32</accession>
<feature type="transmembrane region" description="Helical" evidence="1">
    <location>
        <begin position="359"/>
        <end position="380"/>
    </location>
</feature>
<reference evidence="3 4" key="1">
    <citation type="submission" date="2018-05" db="EMBL/GenBank/DDBJ databases">
        <title>Freshwater and sediment microbial communities from various areas in North America, analyzing microbe dynamics in response to fracking.</title>
        <authorList>
            <person name="Lamendella R."/>
        </authorList>
    </citation>
    <scope>NUCLEOTIDE SEQUENCE [LARGE SCALE GENOMIC DNA]</scope>
    <source>
        <strain evidence="3 4">15_TX</strain>
    </source>
</reference>
<dbReference type="SUPFAM" id="SSF51905">
    <property type="entry name" value="FAD/NAD(P)-binding domain"/>
    <property type="match status" value="1"/>
</dbReference>
<dbReference type="Pfam" id="PF01266">
    <property type="entry name" value="DAO"/>
    <property type="match status" value="1"/>
</dbReference>
<dbReference type="PANTHER" id="PTHR13847">
    <property type="entry name" value="SARCOSINE DEHYDROGENASE-RELATED"/>
    <property type="match status" value="1"/>
</dbReference>
<evidence type="ECO:0000256" key="1">
    <source>
        <dbReference type="SAM" id="Phobius"/>
    </source>
</evidence>
<evidence type="ECO:0000313" key="4">
    <source>
        <dbReference type="Proteomes" id="UP000247150"/>
    </source>
</evidence>
<name>A0A2V2ZX32_9BACI</name>
<comment type="caution">
    <text evidence="3">The sequence shown here is derived from an EMBL/GenBank/DDBJ whole genome shotgun (WGS) entry which is preliminary data.</text>
</comment>
<protein>
    <submittedName>
        <fullName evidence="3">Glycine/D-amino acid oxidase-like deaminating enzyme</fullName>
    </submittedName>
</protein>
<feature type="domain" description="FAD dependent oxidoreductase" evidence="2">
    <location>
        <begin position="30"/>
        <end position="380"/>
    </location>
</feature>
<dbReference type="EMBL" id="QGTW01000005">
    <property type="protein sequence ID" value="PWW29018.1"/>
    <property type="molecule type" value="Genomic_DNA"/>
</dbReference>
<gene>
    <name evidence="3" type="ORF">DFO73_105256</name>
</gene>
<dbReference type="GO" id="GO:0005737">
    <property type="term" value="C:cytoplasm"/>
    <property type="evidence" value="ECO:0007669"/>
    <property type="project" value="TreeGrafter"/>
</dbReference>
<sequence>MDLFQGKLYWPETSRNSRRYDKLEGDLECDVLIIGGGLSGALCAFLLGEYGVDTVLIEKNKIGERVSAANTGSLHFMSDQMLTDLIKQIGDEKAVSFYKLSQKAIDELARIAADSDTESGFEKKSSLYFSSSNSDLSKLKAEYELLSKLDFPVAFMDKKEIESKFPFTKPGAIYTLCDARINPLKYCQAVTERAAGKGVKIFENTAMKDYELGDKKHTFKTNGGTISAQKVIFATGYDTLDFMNTKKITLSRTHAIVTNPLSDRERWYEDCLIWETKRPYLYISLSDEKRLIAGGLDETEPVGGYSRKEFKRKTEKLLDSVKELFPNLEAKVEFEYNSIYANTFDGLPLIGEHPKHKNVYFLLGFGGNGTVCSMIGAIIIRDLIKYNYHPAADIVRLDRS</sequence>
<evidence type="ECO:0000313" key="3">
    <source>
        <dbReference type="EMBL" id="PWW29018.1"/>
    </source>
</evidence>
<evidence type="ECO:0000259" key="2">
    <source>
        <dbReference type="Pfam" id="PF01266"/>
    </source>
</evidence>
<dbReference type="InterPro" id="IPR006076">
    <property type="entry name" value="FAD-dep_OxRdtase"/>
</dbReference>
<dbReference type="PANTHER" id="PTHR13847:SF201">
    <property type="entry name" value="PUTATIBE OXIDOREDUCTASE"/>
    <property type="match status" value="1"/>
</dbReference>
<dbReference type="Gene3D" id="3.50.50.60">
    <property type="entry name" value="FAD/NAD(P)-binding domain"/>
    <property type="match status" value="1"/>
</dbReference>
<proteinExistence type="predicted"/>
<organism evidence="3 4">
    <name type="scientific">Cytobacillus oceanisediminis</name>
    <dbReference type="NCBI Taxonomy" id="665099"/>
    <lineage>
        <taxon>Bacteria</taxon>
        <taxon>Bacillati</taxon>
        <taxon>Bacillota</taxon>
        <taxon>Bacilli</taxon>
        <taxon>Bacillales</taxon>
        <taxon>Bacillaceae</taxon>
        <taxon>Cytobacillus</taxon>
    </lineage>
</organism>
<dbReference type="InterPro" id="IPR036188">
    <property type="entry name" value="FAD/NAD-bd_sf"/>
</dbReference>